<keyword evidence="3" id="KW-1185">Reference proteome</keyword>
<evidence type="ECO:0000313" key="3">
    <source>
        <dbReference type="Proteomes" id="UP000308197"/>
    </source>
</evidence>
<feature type="region of interest" description="Disordered" evidence="1">
    <location>
        <begin position="305"/>
        <end position="336"/>
    </location>
</feature>
<dbReference type="InParanoid" id="A0A5C3P372"/>
<dbReference type="EMBL" id="ML211825">
    <property type="protein sequence ID" value="TFK80193.1"/>
    <property type="molecule type" value="Genomic_DNA"/>
</dbReference>
<evidence type="ECO:0000313" key="2">
    <source>
        <dbReference type="EMBL" id="TFK80193.1"/>
    </source>
</evidence>
<feature type="compositionally biased region" description="Polar residues" evidence="1">
    <location>
        <begin position="138"/>
        <end position="151"/>
    </location>
</feature>
<protein>
    <submittedName>
        <fullName evidence="2">Uncharacterized protein</fullName>
    </submittedName>
</protein>
<feature type="region of interest" description="Disordered" evidence="1">
    <location>
        <begin position="138"/>
        <end position="230"/>
    </location>
</feature>
<gene>
    <name evidence="2" type="ORF">K466DRAFT_605535</name>
</gene>
<sequence>MSPPTAKIANNDAQTSPPGLRTPGGARIFVEATPTPQNVAATTNDALAALNPGSPLVIDDTFESIDYVDPADLRRSLSPPPLTQRSQIDLRLDVVEGPGAFGRTGPLGEFMEDASPVYAHPSAQDAFQASGPASYMSHSLVLTPSSDGDQQANEERGAREPMVLDWSGTSPESSVDAGSPSPTVRAALRRSQATTGGPGMNTPAPDRTRTLRQTPAGRAQNGGDAADVGDKASDAGTDYFAYFSSPPAYDPAHYLEHTLQGATTVEENWQAAAEAPTSHNGGHGPDIPDGDLRALVLGEQQHDLSTFEHSRNPRKRLWTGSPNPEGVQRGLRRARPAQATPNLANARRLDGTELEERNPWESARRTQAGIVGDNNVNFLGLAFNPVSASTPSLPARAVLSSLHMSKSITPREPPAPVSRPASSHAHNTLPN</sequence>
<feature type="region of interest" description="Disordered" evidence="1">
    <location>
        <begin position="404"/>
        <end position="431"/>
    </location>
</feature>
<feature type="compositionally biased region" description="Polar residues" evidence="1">
    <location>
        <begin position="420"/>
        <end position="431"/>
    </location>
</feature>
<dbReference type="Proteomes" id="UP000308197">
    <property type="component" value="Unassembled WGS sequence"/>
</dbReference>
<name>A0A5C3P372_9APHY</name>
<accession>A0A5C3P372</accession>
<feature type="region of interest" description="Disordered" evidence="1">
    <location>
        <begin position="1"/>
        <end position="26"/>
    </location>
</feature>
<dbReference type="AlphaFoldDB" id="A0A5C3P372"/>
<evidence type="ECO:0000256" key="1">
    <source>
        <dbReference type="SAM" id="MobiDB-lite"/>
    </source>
</evidence>
<organism evidence="2 3">
    <name type="scientific">Polyporus arcularius HHB13444</name>
    <dbReference type="NCBI Taxonomy" id="1314778"/>
    <lineage>
        <taxon>Eukaryota</taxon>
        <taxon>Fungi</taxon>
        <taxon>Dikarya</taxon>
        <taxon>Basidiomycota</taxon>
        <taxon>Agaricomycotina</taxon>
        <taxon>Agaricomycetes</taxon>
        <taxon>Polyporales</taxon>
        <taxon>Polyporaceae</taxon>
        <taxon>Polyporus</taxon>
    </lineage>
</organism>
<reference evidence="2 3" key="1">
    <citation type="journal article" date="2019" name="Nat. Ecol. Evol.">
        <title>Megaphylogeny resolves global patterns of mushroom evolution.</title>
        <authorList>
            <person name="Varga T."/>
            <person name="Krizsan K."/>
            <person name="Foldi C."/>
            <person name="Dima B."/>
            <person name="Sanchez-Garcia M."/>
            <person name="Sanchez-Ramirez S."/>
            <person name="Szollosi G.J."/>
            <person name="Szarkandi J.G."/>
            <person name="Papp V."/>
            <person name="Albert L."/>
            <person name="Andreopoulos W."/>
            <person name="Angelini C."/>
            <person name="Antonin V."/>
            <person name="Barry K.W."/>
            <person name="Bougher N.L."/>
            <person name="Buchanan P."/>
            <person name="Buyck B."/>
            <person name="Bense V."/>
            <person name="Catcheside P."/>
            <person name="Chovatia M."/>
            <person name="Cooper J."/>
            <person name="Damon W."/>
            <person name="Desjardin D."/>
            <person name="Finy P."/>
            <person name="Geml J."/>
            <person name="Haridas S."/>
            <person name="Hughes K."/>
            <person name="Justo A."/>
            <person name="Karasinski D."/>
            <person name="Kautmanova I."/>
            <person name="Kiss B."/>
            <person name="Kocsube S."/>
            <person name="Kotiranta H."/>
            <person name="LaButti K.M."/>
            <person name="Lechner B.E."/>
            <person name="Liimatainen K."/>
            <person name="Lipzen A."/>
            <person name="Lukacs Z."/>
            <person name="Mihaltcheva S."/>
            <person name="Morgado L.N."/>
            <person name="Niskanen T."/>
            <person name="Noordeloos M.E."/>
            <person name="Ohm R.A."/>
            <person name="Ortiz-Santana B."/>
            <person name="Ovrebo C."/>
            <person name="Racz N."/>
            <person name="Riley R."/>
            <person name="Savchenko A."/>
            <person name="Shiryaev A."/>
            <person name="Soop K."/>
            <person name="Spirin V."/>
            <person name="Szebenyi C."/>
            <person name="Tomsovsky M."/>
            <person name="Tulloss R.E."/>
            <person name="Uehling J."/>
            <person name="Grigoriev I.V."/>
            <person name="Vagvolgyi C."/>
            <person name="Papp T."/>
            <person name="Martin F.M."/>
            <person name="Miettinen O."/>
            <person name="Hibbett D.S."/>
            <person name="Nagy L.G."/>
        </authorList>
    </citation>
    <scope>NUCLEOTIDE SEQUENCE [LARGE SCALE GENOMIC DNA]</scope>
    <source>
        <strain evidence="2 3">HHB13444</strain>
    </source>
</reference>
<proteinExistence type="predicted"/>